<reference evidence="1 2" key="1">
    <citation type="submission" date="2019-12" db="EMBL/GenBank/DDBJ databases">
        <title>Chromosome-level assembly of the Caenorhabditis remanei genome.</title>
        <authorList>
            <person name="Teterina A.A."/>
            <person name="Willis J.H."/>
            <person name="Phillips P.C."/>
        </authorList>
    </citation>
    <scope>NUCLEOTIDE SEQUENCE [LARGE SCALE GENOMIC DNA]</scope>
    <source>
        <strain evidence="1 2">PX506</strain>
        <tissue evidence="1">Whole organism</tissue>
    </source>
</reference>
<name>A0A6A5HIL7_CAERE</name>
<dbReference type="Proteomes" id="UP000483820">
    <property type="component" value="Chromosome II"/>
</dbReference>
<sequence length="92" mass="9953">MVKFVRESLCEVCVACVELLIGSNSDSANLFTKEQAASALQSSWAEVIPCSMPVVERCHNAGNHAVWIAEGVDDEWNSSVDELVDILGSLDL</sequence>
<comment type="caution">
    <text evidence="1">The sequence shown here is derived from an EMBL/GenBank/DDBJ whole genome shotgun (WGS) entry which is preliminary data.</text>
</comment>
<accession>A0A6A5HIL7</accession>
<dbReference type="AlphaFoldDB" id="A0A6A5HIL7"/>
<dbReference type="KEGG" id="crq:GCK72_006493"/>
<dbReference type="GeneID" id="78774192"/>
<organism evidence="1 2">
    <name type="scientific">Caenorhabditis remanei</name>
    <name type="common">Caenorhabditis vulgaris</name>
    <dbReference type="NCBI Taxonomy" id="31234"/>
    <lineage>
        <taxon>Eukaryota</taxon>
        <taxon>Metazoa</taxon>
        <taxon>Ecdysozoa</taxon>
        <taxon>Nematoda</taxon>
        <taxon>Chromadorea</taxon>
        <taxon>Rhabditida</taxon>
        <taxon>Rhabditina</taxon>
        <taxon>Rhabditomorpha</taxon>
        <taxon>Rhabditoidea</taxon>
        <taxon>Rhabditidae</taxon>
        <taxon>Peloderinae</taxon>
        <taxon>Caenorhabditis</taxon>
    </lineage>
</organism>
<dbReference type="CTD" id="78774192"/>
<protein>
    <submittedName>
        <fullName evidence="1">Uncharacterized protein</fullName>
    </submittedName>
</protein>
<gene>
    <name evidence="1" type="ORF">GCK72_006493</name>
</gene>
<evidence type="ECO:0000313" key="2">
    <source>
        <dbReference type="Proteomes" id="UP000483820"/>
    </source>
</evidence>
<dbReference type="EMBL" id="WUAV01000002">
    <property type="protein sequence ID" value="KAF1766536.1"/>
    <property type="molecule type" value="Genomic_DNA"/>
</dbReference>
<dbReference type="RefSeq" id="XP_053589846.1">
    <property type="nucleotide sequence ID" value="XM_053725652.1"/>
</dbReference>
<proteinExistence type="predicted"/>
<evidence type="ECO:0000313" key="1">
    <source>
        <dbReference type="EMBL" id="KAF1766536.1"/>
    </source>
</evidence>